<gene>
    <name evidence="3" type="ORF">VFH_III025520</name>
</gene>
<reference evidence="3 4" key="1">
    <citation type="submission" date="2023-01" db="EMBL/GenBank/DDBJ databases">
        <authorList>
            <person name="Kreplak J."/>
        </authorList>
    </citation>
    <scope>NUCLEOTIDE SEQUENCE [LARGE SCALE GENOMIC DNA]</scope>
</reference>
<evidence type="ECO:0000313" key="4">
    <source>
        <dbReference type="Proteomes" id="UP001157006"/>
    </source>
</evidence>
<dbReference type="AlphaFoldDB" id="A0AAV1A1G0"/>
<feature type="region of interest" description="Disordered" evidence="1">
    <location>
        <begin position="148"/>
        <end position="170"/>
    </location>
</feature>
<accession>A0AAV1A1G0</accession>
<keyword evidence="4" id="KW-1185">Reference proteome</keyword>
<sequence length="244" mass="26571">MSSSPSSEELTVASALILLHTTPRRFHSSSVYGVSVERRSITSKRFKESSVRSSASSSFLINGDSSDQSEEMKSYPVSFFSATHRYHQMKFKIARKIRSKVMWSSASCSGDRKVKTGTTTKVSPASASGEVTSCLSTTSSARSLRYANRSRSASGTENGIQRKTPPSVTKNRVKTIAGTPHLHRRGEAILKFLSHGGSSELRIRQMLGDSPDTSKALRMLLKADAVKRSGSGGRHDPFVYMISG</sequence>
<dbReference type="PANTHER" id="PTHR34799">
    <property type="entry name" value="OS07G0656300 PROTEIN"/>
    <property type="match status" value="1"/>
</dbReference>
<feature type="compositionally biased region" description="Polar residues" evidence="1">
    <location>
        <begin position="149"/>
        <end position="170"/>
    </location>
</feature>
<evidence type="ECO:0000259" key="2">
    <source>
        <dbReference type="Pfam" id="PF25370"/>
    </source>
</evidence>
<dbReference type="Proteomes" id="UP001157006">
    <property type="component" value="Chromosome 3"/>
</dbReference>
<dbReference type="EMBL" id="OX451738">
    <property type="protein sequence ID" value="CAI8602132.1"/>
    <property type="molecule type" value="Genomic_DNA"/>
</dbReference>
<dbReference type="InterPro" id="IPR057523">
    <property type="entry name" value="HTH_74"/>
</dbReference>
<organism evidence="3 4">
    <name type="scientific">Vicia faba</name>
    <name type="common">Broad bean</name>
    <name type="synonym">Faba vulgaris</name>
    <dbReference type="NCBI Taxonomy" id="3906"/>
    <lineage>
        <taxon>Eukaryota</taxon>
        <taxon>Viridiplantae</taxon>
        <taxon>Streptophyta</taxon>
        <taxon>Embryophyta</taxon>
        <taxon>Tracheophyta</taxon>
        <taxon>Spermatophyta</taxon>
        <taxon>Magnoliopsida</taxon>
        <taxon>eudicotyledons</taxon>
        <taxon>Gunneridae</taxon>
        <taxon>Pentapetalae</taxon>
        <taxon>rosids</taxon>
        <taxon>fabids</taxon>
        <taxon>Fabales</taxon>
        <taxon>Fabaceae</taxon>
        <taxon>Papilionoideae</taxon>
        <taxon>50 kb inversion clade</taxon>
        <taxon>NPAAA clade</taxon>
        <taxon>Hologalegina</taxon>
        <taxon>IRL clade</taxon>
        <taxon>Fabeae</taxon>
        <taxon>Vicia</taxon>
    </lineage>
</organism>
<protein>
    <recommendedName>
        <fullName evidence="2">HTH three-helical bundle domain-containing protein</fullName>
    </recommendedName>
</protein>
<feature type="domain" description="HTH three-helical bundle" evidence="2">
    <location>
        <begin position="179"/>
        <end position="219"/>
    </location>
</feature>
<evidence type="ECO:0000256" key="1">
    <source>
        <dbReference type="SAM" id="MobiDB-lite"/>
    </source>
</evidence>
<name>A0AAV1A1G0_VICFA</name>
<dbReference type="Pfam" id="PF25370">
    <property type="entry name" value="HTH_74"/>
    <property type="match status" value="1"/>
</dbReference>
<proteinExistence type="predicted"/>
<evidence type="ECO:0000313" key="3">
    <source>
        <dbReference type="EMBL" id="CAI8602132.1"/>
    </source>
</evidence>
<dbReference type="PANTHER" id="PTHR34799:SF2">
    <property type="entry name" value="OS07G0656300 PROTEIN"/>
    <property type="match status" value="1"/>
</dbReference>